<feature type="region of interest" description="Disordered" evidence="1">
    <location>
        <begin position="617"/>
        <end position="643"/>
    </location>
</feature>
<feature type="domain" description="Predicted membrane protein YciQ-like C-terminal" evidence="5">
    <location>
        <begin position="289"/>
        <end position="479"/>
    </location>
</feature>
<dbReference type="Pfam" id="PF09972">
    <property type="entry name" value="DUF2207"/>
    <property type="match status" value="1"/>
</dbReference>
<evidence type="ECO:0000313" key="7">
    <source>
        <dbReference type="Proteomes" id="UP000682811"/>
    </source>
</evidence>
<keyword evidence="7" id="KW-1185">Reference proteome</keyword>
<name>A0A919YFU5_9BACL</name>
<evidence type="ECO:0000256" key="2">
    <source>
        <dbReference type="SAM" id="Phobius"/>
    </source>
</evidence>
<dbReference type="Proteomes" id="UP000682811">
    <property type="component" value="Unassembled WGS sequence"/>
</dbReference>
<keyword evidence="2" id="KW-1133">Transmembrane helix</keyword>
<feature type="transmembrane region" description="Helical" evidence="2">
    <location>
        <begin position="458"/>
        <end position="476"/>
    </location>
</feature>
<feature type="domain" description="DUF2207" evidence="4">
    <location>
        <begin position="27"/>
        <end position="207"/>
    </location>
</feature>
<organism evidence="6 7">
    <name type="scientific">Paenibacillus azoreducens</name>
    <dbReference type="NCBI Taxonomy" id="116718"/>
    <lineage>
        <taxon>Bacteria</taxon>
        <taxon>Bacillati</taxon>
        <taxon>Bacillota</taxon>
        <taxon>Bacilli</taxon>
        <taxon>Bacillales</taxon>
        <taxon>Paenibacillaceae</taxon>
        <taxon>Paenibacillus</taxon>
    </lineage>
</organism>
<dbReference type="InterPro" id="IPR048389">
    <property type="entry name" value="YciQ-like_C"/>
</dbReference>
<keyword evidence="3" id="KW-0732">Signal</keyword>
<dbReference type="Pfam" id="PF20990">
    <property type="entry name" value="DUF2207_C"/>
    <property type="match status" value="1"/>
</dbReference>
<evidence type="ECO:0000256" key="3">
    <source>
        <dbReference type="SAM" id="SignalP"/>
    </source>
</evidence>
<feature type="signal peptide" evidence="3">
    <location>
        <begin position="1"/>
        <end position="21"/>
    </location>
</feature>
<accession>A0A919YFU5</accession>
<dbReference type="RefSeq" id="WP_212978677.1">
    <property type="nucleotide sequence ID" value="NZ_AP025343.1"/>
</dbReference>
<evidence type="ECO:0000256" key="1">
    <source>
        <dbReference type="SAM" id="MobiDB-lite"/>
    </source>
</evidence>
<feature type="transmembrane region" description="Helical" evidence="2">
    <location>
        <begin position="431"/>
        <end position="452"/>
    </location>
</feature>
<feature type="transmembrane region" description="Helical" evidence="2">
    <location>
        <begin position="587"/>
        <end position="608"/>
    </location>
</feature>
<comment type="caution">
    <text evidence="6">The sequence shown here is derived from an EMBL/GenBank/DDBJ whole genome shotgun (WGS) entry which is preliminary data.</text>
</comment>
<evidence type="ECO:0000259" key="5">
    <source>
        <dbReference type="Pfam" id="PF20990"/>
    </source>
</evidence>
<dbReference type="AlphaFoldDB" id="A0A919YFU5"/>
<evidence type="ECO:0008006" key="8">
    <source>
        <dbReference type="Google" id="ProtNLM"/>
    </source>
</evidence>
<reference evidence="6 7" key="1">
    <citation type="submission" date="2021-03" db="EMBL/GenBank/DDBJ databases">
        <title>Antimicrobial resistance genes in bacteria isolated from Japanese honey, and their potential for conferring macrolide and lincosamide resistance in the American foulbrood pathogen Paenibacillus larvae.</title>
        <authorList>
            <person name="Okamoto M."/>
            <person name="Kumagai M."/>
            <person name="Kanamori H."/>
            <person name="Takamatsu D."/>
        </authorList>
    </citation>
    <scope>NUCLEOTIDE SEQUENCE [LARGE SCALE GENOMIC DNA]</scope>
    <source>
        <strain evidence="6 7">J34TS1</strain>
    </source>
</reference>
<feature type="transmembrane region" description="Helical" evidence="2">
    <location>
        <begin position="252"/>
        <end position="270"/>
    </location>
</feature>
<evidence type="ECO:0000259" key="4">
    <source>
        <dbReference type="Pfam" id="PF09972"/>
    </source>
</evidence>
<keyword evidence="2" id="KW-0472">Membrane</keyword>
<dbReference type="EMBL" id="BORT01000010">
    <property type="protein sequence ID" value="GIO47940.1"/>
    <property type="molecule type" value="Genomic_DNA"/>
</dbReference>
<protein>
    <recommendedName>
        <fullName evidence="8">DUF2207 domain-containing protein</fullName>
    </recommendedName>
</protein>
<keyword evidence="2" id="KW-0812">Transmembrane</keyword>
<feature type="chain" id="PRO_5038722998" description="DUF2207 domain-containing protein" evidence="3">
    <location>
        <begin position="22"/>
        <end position="643"/>
    </location>
</feature>
<feature type="compositionally biased region" description="Gly residues" evidence="1">
    <location>
        <begin position="632"/>
        <end position="643"/>
    </location>
</feature>
<evidence type="ECO:0000313" key="6">
    <source>
        <dbReference type="EMBL" id="GIO47940.1"/>
    </source>
</evidence>
<feature type="transmembrane region" description="Helical" evidence="2">
    <location>
        <begin position="507"/>
        <end position="527"/>
    </location>
</feature>
<gene>
    <name evidence="6" type="ORF">J34TS1_27050</name>
</gene>
<dbReference type="InterPro" id="IPR018702">
    <property type="entry name" value="DUF2207"/>
</dbReference>
<feature type="compositionally biased region" description="Low complexity" evidence="1">
    <location>
        <begin position="619"/>
        <end position="631"/>
    </location>
</feature>
<proteinExistence type="predicted"/>
<dbReference type="PROSITE" id="PS51257">
    <property type="entry name" value="PROKAR_LIPOPROTEIN"/>
    <property type="match status" value="1"/>
</dbReference>
<feature type="transmembrane region" description="Helical" evidence="2">
    <location>
        <begin position="483"/>
        <end position="501"/>
    </location>
</feature>
<sequence length="643" mass="73337">MKKWMLTLAAFVLIMVMTGCRETGYSMDRADVKAHIMPDGDLYVEELFTYSFQGSFKGTTRYVAADHNDIEFFEAYAPPKGKKLGKFSYENLERLKTEWDKDNDTYYTYNAAKDEVKQVYYRYRIHQAAVKYSDIGKLDWSFFKKNEQDIANVTVDVYLPSSYNPANVHAFLHDRTGGKLTTGGESAAHYENPELSQYGDAEIRIFFPQEQMPLMVESDDQASYQKLLASEQKYQERIDARDAFMQKADGPIQALIVISLFGSVMYSLSWRKIKAWLSRREVTEEELQQLDPLLKSYIWRKGKLKQKDFVAGLISLKRRGLVTVKEVSASKRFLEEPTAPDMTLQFTYHGTLEQLNEADRHLIQWLFSKRNNTWVFQLDSVAGPTFKEKEHPERLTYYRQAAKKHEERFKEWKKIISDIEPYSREVRVNKLSGWLVPLMVILHYGLLLYLFYADAASRLEVILVAVIVGIFGAVACLKHRSKLWIILYFVACFAAGTQLAYEKVADNYLILALCSMLFAVLVPRHVLSATMLRYRYALKAWKKKVKKGDDFWTGSETDVERNAENAVLIGMIPEYMKNMNTKRQEGATAYAAAAPILFSVNFLSSLQYTQSNLNFTPPSSSTGSGSSYSASGGSGGGGGTGAF</sequence>